<proteinExistence type="predicted"/>
<protein>
    <submittedName>
        <fullName evidence="1">Uncharacterized protein</fullName>
    </submittedName>
</protein>
<dbReference type="EMBL" id="WIXE01007861">
    <property type="protein sequence ID" value="KAK5980036.1"/>
    <property type="molecule type" value="Genomic_DNA"/>
</dbReference>
<comment type="caution">
    <text evidence="1">The sequence shown here is derived from an EMBL/GenBank/DDBJ whole genome shotgun (WGS) entry which is preliminary data.</text>
</comment>
<name>A0AAN8FJC7_TRICO</name>
<accession>A0AAN8FJC7</accession>
<dbReference type="AlphaFoldDB" id="A0AAN8FJC7"/>
<sequence length="95" mass="10899">MSSHGFTVMVQTSAYTRFFLTCFCCAIVSSYVVALPELYLSRPSFGNEMISWRNSEMPGIKESQTFSTAEKRAMMRLGKRVVSRYHKRAIMRLGK</sequence>
<organism evidence="1 2">
    <name type="scientific">Trichostrongylus colubriformis</name>
    <name type="common">Black scour worm</name>
    <dbReference type="NCBI Taxonomy" id="6319"/>
    <lineage>
        <taxon>Eukaryota</taxon>
        <taxon>Metazoa</taxon>
        <taxon>Ecdysozoa</taxon>
        <taxon>Nematoda</taxon>
        <taxon>Chromadorea</taxon>
        <taxon>Rhabditida</taxon>
        <taxon>Rhabditina</taxon>
        <taxon>Rhabditomorpha</taxon>
        <taxon>Strongyloidea</taxon>
        <taxon>Trichostrongylidae</taxon>
        <taxon>Trichostrongylus</taxon>
    </lineage>
</organism>
<gene>
    <name evidence="1" type="ORF">GCK32_000137</name>
</gene>
<evidence type="ECO:0000313" key="2">
    <source>
        <dbReference type="Proteomes" id="UP001331761"/>
    </source>
</evidence>
<reference evidence="1 2" key="1">
    <citation type="submission" date="2019-10" db="EMBL/GenBank/DDBJ databases">
        <title>Assembly and Annotation for the nematode Trichostrongylus colubriformis.</title>
        <authorList>
            <person name="Martin J."/>
        </authorList>
    </citation>
    <scope>NUCLEOTIDE SEQUENCE [LARGE SCALE GENOMIC DNA]</scope>
    <source>
        <strain evidence="1">G859</strain>
        <tissue evidence="1">Whole worm</tissue>
    </source>
</reference>
<keyword evidence="2" id="KW-1185">Reference proteome</keyword>
<dbReference type="Proteomes" id="UP001331761">
    <property type="component" value="Unassembled WGS sequence"/>
</dbReference>
<evidence type="ECO:0000313" key="1">
    <source>
        <dbReference type="EMBL" id="KAK5980036.1"/>
    </source>
</evidence>